<dbReference type="GO" id="GO:0006457">
    <property type="term" value="P:protein folding"/>
    <property type="evidence" value="ECO:0000318"/>
    <property type="project" value="GO_Central"/>
</dbReference>
<reference evidence="2" key="2">
    <citation type="submission" date="2022-06" db="UniProtKB">
        <authorList>
            <consortium name="EnsemblMetazoa"/>
        </authorList>
    </citation>
    <scope>IDENTIFICATION</scope>
    <source>
        <strain evidence="2">PS312</strain>
    </source>
</reference>
<dbReference type="InterPro" id="IPR017937">
    <property type="entry name" value="Thioredoxin_CS"/>
</dbReference>
<evidence type="ECO:0000313" key="2">
    <source>
        <dbReference type="EnsemblMetazoa" id="PPA32679.1"/>
    </source>
</evidence>
<dbReference type="EnsemblMetazoa" id="PPA32679.1">
    <property type="protein sequence ID" value="PPA32679.1"/>
    <property type="gene ID" value="WBGene00205539"/>
</dbReference>
<dbReference type="InterPro" id="IPR013766">
    <property type="entry name" value="Thioredoxin_domain"/>
</dbReference>
<accession>A0A2A6C5W4</accession>
<comment type="similarity">
    <text evidence="1">Belongs to the protein disulfide isomerase family.</text>
</comment>
<evidence type="ECO:0000313" key="3">
    <source>
        <dbReference type="Proteomes" id="UP000005239"/>
    </source>
</evidence>
<proteinExistence type="inferred from homology"/>
<sequence length="355" mass="39565">MSSVNAPASSCDSSASLSFHGGLQREQNIFSTSPTSKVDCKEREYCVSSRSNTELPWKSPTRLAYHEFENILRITFFKSLFHSQEYMLQNERHRPSTCFPRPSRMNQLVSLALQEENVLVLTNDNFESALEVHPQYQASGVLKDEGSEVKLDKVDATVHGSLISRAQVLPGRDADAIVKKKTGPAAVTIESSDDLKAFAEGNDVYTVAYFEVRPRLHRPHDGEHCLLQRVIPRRRAQAGPYVPEDWDTKPVMVLVGKNLNEVGKNSGKGLLVKFYAPWCGHCKSLVPATSDKILIANVDPTQNEIGETTEEDKKGELTEFVLITNGVRVHSVHARRGHAVEDVAANRRQQTVTTL</sequence>
<dbReference type="GO" id="GO:0034976">
    <property type="term" value="P:response to endoplasmic reticulum stress"/>
    <property type="evidence" value="ECO:0000318"/>
    <property type="project" value="GO_Central"/>
</dbReference>
<dbReference type="PANTHER" id="PTHR18929">
    <property type="entry name" value="PROTEIN DISULFIDE ISOMERASE"/>
    <property type="match status" value="1"/>
</dbReference>
<reference evidence="3" key="1">
    <citation type="journal article" date="2008" name="Nat. Genet.">
        <title>The Pristionchus pacificus genome provides a unique perspective on nematode lifestyle and parasitism.</title>
        <authorList>
            <person name="Dieterich C."/>
            <person name="Clifton S.W."/>
            <person name="Schuster L.N."/>
            <person name="Chinwalla A."/>
            <person name="Delehaunty K."/>
            <person name="Dinkelacker I."/>
            <person name="Fulton L."/>
            <person name="Fulton R."/>
            <person name="Godfrey J."/>
            <person name="Minx P."/>
            <person name="Mitreva M."/>
            <person name="Roeseler W."/>
            <person name="Tian H."/>
            <person name="Witte H."/>
            <person name="Yang S.P."/>
            <person name="Wilson R.K."/>
            <person name="Sommer R.J."/>
        </authorList>
    </citation>
    <scope>NUCLEOTIDE SEQUENCE [LARGE SCALE GENOMIC DNA]</scope>
    <source>
        <strain evidence="3">PS312</strain>
    </source>
</reference>
<protein>
    <submittedName>
        <fullName evidence="2">Thioredoxin</fullName>
    </submittedName>
</protein>
<dbReference type="GO" id="GO:0003756">
    <property type="term" value="F:protein disulfide isomerase activity"/>
    <property type="evidence" value="ECO:0000318"/>
    <property type="project" value="GO_Central"/>
</dbReference>
<dbReference type="Gene3D" id="3.40.30.10">
    <property type="entry name" value="Glutaredoxin"/>
    <property type="match status" value="2"/>
</dbReference>
<dbReference type="SUPFAM" id="SSF52833">
    <property type="entry name" value="Thioredoxin-like"/>
    <property type="match status" value="1"/>
</dbReference>
<organism evidence="2 3">
    <name type="scientific">Pristionchus pacificus</name>
    <name type="common">Parasitic nematode worm</name>
    <dbReference type="NCBI Taxonomy" id="54126"/>
    <lineage>
        <taxon>Eukaryota</taxon>
        <taxon>Metazoa</taxon>
        <taxon>Ecdysozoa</taxon>
        <taxon>Nematoda</taxon>
        <taxon>Chromadorea</taxon>
        <taxon>Rhabditida</taxon>
        <taxon>Rhabditina</taxon>
        <taxon>Diplogasteromorpha</taxon>
        <taxon>Diplogasteroidea</taxon>
        <taxon>Neodiplogasteridae</taxon>
        <taxon>Pristionchus</taxon>
    </lineage>
</organism>
<keyword evidence="3" id="KW-1185">Reference proteome</keyword>
<name>A0A2A6C5W4_PRIPA</name>
<dbReference type="Pfam" id="PF00085">
    <property type="entry name" value="Thioredoxin"/>
    <property type="match status" value="1"/>
</dbReference>
<evidence type="ECO:0000256" key="1">
    <source>
        <dbReference type="ARBA" id="ARBA00006347"/>
    </source>
</evidence>
<dbReference type="Proteomes" id="UP000005239">
    <property type="component" value="Unassembled WGS sequence"/>
</dbReference>
<dbReference type="PANTHER" id="PTHR18929:SF240">
    <property type="entry name" value="PROTEIN DISULFIDE-ISOMERASE"/>
    <property type="match status" value="1"/>
</dbReference>
<dbReference type="OrthoDB" id="2121326at2759"/>
<dbReference type="AlphaFoldDB" id="A0A2A6C5W4"/>
<dbReference type="PROSITE" id="PS00194">
    <property type="entry name" value="THIOREDOXIN_1"/>
    <property type="match status" value="1"/>
</dbReference>
<accession>A0A8R1YLK4</accession>
<dbReference type="InterPro" id="IPR036249">
    <property type="entry name" value="Thioredoxin-like_sf"/>
</dbReference>
<gene>
    <name evidence="2" type="primary">WBGene00205539</name>
</gene>
<dbReference type="GO" id="GO:0005783">
    <property type="term" value="C:endoplasmic reticulum"/>
    <property type="evidence" value="ECO:0000318"/>
    <property type="project" value="GO_Central"/>
</dbReference>